<accession>A0A158KZQ0</accession>
<keyword evidence="3" id="KW-1185">Reference proteome</keyword>
<dbReference type="SUPFAM" id="SSF52540">
    <property type="entry name" value="P-loop containing nucleoside triphosphate hydrolases"/>
    <property type="match status" value="1"/>
</dbReference>
<proteinExistence type="predicted"/>
<dbReference type="PANTHER" id="PTHR13696">
    <property type="entry name" value="P-LOOP CONTAINING NUCLEOSIDE TRIPHOSPHATE HYDROLASE"/>
    <property type="match status" value="1"/>
</dbReference>
<evidence type="ECO:0000313" key="2">
    <source>
        <dbReference type="EMBL" id="SAL86070.1"/>
    </source>
</evidence>
<dbReference type="InterPro" id="IPR027417">
    <property type="entry name" value="P-loop_NTPase"/>
</dbReference>
<dbReference type="Proteomes" id="UP000055019">
    <property type="component" value="Unassembled WGS sequence"/>
</dbReference>
<protein>
    <submittedName>
        <fullName evidence="2">Cobyrinic acid a,c-diamide synthase</fullName>
    </submittedName>
</protein>
<dbReference type="Pfam" id="PF13614">
    <property type="entry name" value="AAA_31"/>
    <property type="match status" value="1"/>
</dbReference>
<gene>
    <name evidence="2" type="ORF">AWB74_07552</name>
</gene>
<dbReference type="PANTHER" id="PTHR13696:SF96">
    <property type="entry name" value="COBQ_COBB_MIND_PARA NUCLEOTIDE BINDING DOMAIN-CONTAINING PROTEIN"/>
    <property type="match status" value="1"/>
</dbReference>
<feature type="domain" description="AAA" evidence="1">
    <location>
        <begin position="3"/>
        <end position="53"/>
    </location>
</feature>
<name>A0A158KZQ0_9BURK</name>
<evidence type="ECO:0000313" key="3">
    <source>
        <dbReference type="Proteomes" id="UP000055019"/>
    </source>
</evidence>
<dbReference type="CDD" id="cd02042">
    <property type="entry name" value="ParAB_family"/>
    <property type="match status" value="1"/>
</dbReference>
<dbReference type="InterPro" id="IPR050678">
    <property type="entry name" value="DNA_Partitioning_ATPase"/>
</dbReference>
<reference evidence="2" key="1">
    <citation type="submission" date="2016-01" db="EMBL/GenBank/DDBJ databases">
        <authorList>
            <person name="Peeters C."/>
        </authorList>
    </citation>
    <scope>NUCLEOTIDE SEQUENCE [LARGE SCALE GENOMIC DNA]</scope>
    <source>
        <strain evidence="2">LMG 29317</strain>
    </source>
</reference>
<dbReference type="AlphaFoldDB" id="A0A158KZQ0"/>
<organism evidence="2 3">
    <name type="scientific">Caballeronia arvi</name>
    <dbReference type="NCBI Taxonomy" id="1777135"/>
    <lineage>
        <taxon>Bacteria</taxon>
        <taxon>Pseudomonadati</taxon>
        <taxon>Pseudomonadota</taxon>
        <taxon>Betaproteobacteria</taxon>
        <taxon>Burkholderiales</taxon>
        <taxon>Burkholderiaceae</taxon>
        <taxon>Caballeronia</taxon>
    </lineage>
</organism>
<comment type="caution">
    <text evidence="2">The sequence shown here is derived from an EMBL/GenBank/DDBJ whole genome shotgun (WGS) entry which is preliminary data.</text>
</comment>
<sequence>MAENYDLIVVDCPPSVHDMNTEVAIAASDFVLVPMDASALDAWSTVGILQLVRRKVGSDATACGVVFNKVNTKTTGYGEVRAAMEEDNPYPILRSTIAQREIYRTAIGVGATVFTVKGQRTAKVYASRIGKRQ</sequence>
<dbReference type="RefSeq" id="WP_061151706.1">
    <property type="nucleotide sequence ID" value="NZ_FCOM02000068.1"/>
</dbReference>
<dbReference type="EMBL" id="FCOM02000068">
    <property type="protein sequence ID" value="SAL86070.1"/>
    <property type="molecule type" value="Genomic_DNA"/>
</dbReference>
<dbReference type="Gene3D" id="3.40.50.300">
    <property type="entry name" value="P-loop containing nucleotide triphosphate hydrolases"/>
    <property type="match status" value="1"/>
</dbReference>
<evidence type="ECO:0000259" key="1">
    <source>
        <dbReference type="Pfam" id="PF13614"/>
    </source>
</evidence>
<dbReference type="InterPro" id="IPR025669">
    <property type="entry name" value="AAA_dom"/>
</dbReference>